<evidence type="ECO:0000313" key="3">
    <source>
        <dbReference type="EMBL" id="RUS89833.1"/>
    </source>
</evidence>
<reference evidence="3 4" key="1">
    <citation type="submission" date="2019-01" db="EMBL/GenBank/DDBJ databases">
        <title>A draft genome assembly of the solar-powered sea slug Elysia chlorotica.</title>
        <authorList>
            <person name="Cai H."/>
            <person name="Li Q."/>
            <person name="Fang X."/>
            <person name="Li J."/>
            <person name="Curtis N.E."/>
            <person name="Altenburger A."/>
            <person name="Shibata T."/>
            <person name="Feng M."/>
            <person name="Maeda T."/>
            <person name="Schwartz J.A."/>
            <person name="Shigenobu S."/>
            <person name="Lundholm N."/>
            <person name="Nishiyama T."/>
            <person name="Yang H."/>
            <person name="Hasebe M."/>
            <person name="Li S."/>
            <person name="Pierce S.K."/>
            <person name="Wang J."/>
        </authorList>
    </citation>
    <scope>NUCLEOTIDE SEQUENCE [LARGE SCALE GENOMIC DNA]</scope>
    <source>
        <strain evidence="3">EC2010</strain>
        <tissue evidence="3">Whole organism of an adult</tissue>
    </source>
</reference>
<dbReference type="PANTHER" id="PTHR13452:SF10">
    <property type="entry name" value="THUMP DOMAIN-CONTAINING PROTEIN 1"/>
    <property type="match status" value="1"/>
</dbReference>
<feature type="compositionally biased region" description="Polar residues" evidence="1">
    <location>
        <begin position="285"/>
        <end position="296"/>
    </location>
</feature>
<feature type="region of interest" description="Disordered" evidence="1">
    <location>
        <begin position="71"/>
        <end position="92"/>
    </location>
</feature>
<proteinExistence type="predicted"/>
<dbReference type="Gene3D" id="3.30.2300.10">
    <property type="entry name" value="THUMP superfamily"/>
    <property type="match status" value="1"/>
</dbReference>
<dbReference type="GO" id="GO:0006400">
    <property type="term" value="P:tRNA modification"/>
    <property type="evidence" value="ECO:0007669"/>
    <property type="project" value="InterPro"/>
</dbReference>
<feature type="compositionally biased region" description="Acidic residues" evidence="1">
    <location>
        <begin position="80"/>
        <end position="92"/>
    </location>
</feature>
<keyword evidence="4" id="KW-1185">Reference proteome</keyword>
<dbReference type="EMBL" id="RQTK01000046">
    <property type="protein sequence ID" value="RUS89833.1"/>
    <property type="molecule type" value="Genomic_DNA"/>
</dbReference>
<name>A0A3S1I0I5_ELYCH</name>
<feature type="compositionally biased region" description="Basic and acidic residues" evidence="1">
    <location>
        <begin position="397"/>
        <end position="408"/>
    </location>
</feature>
<dbReference type="SUPFAM" id="SSF143437">
    <property type="entry name" value="THUMP domain-like"/>
    <property type="match status" value="1"/>
</dbReference>
<gene>
    <name evidence="3" type="ORF">EGW08_002363</name>
</gene>
<evidence type="ECO:0000313" key="4">
    <source>
        <dbReference type="Proteomes" id="UP000271974"/>
    </source>
</evidence>
<feature type="region of interest" description="Disordered" evidence="1">
    <location>
        <begin position="279"/>
        <end position="326"/>
    </location>
</feature>
<accession>A0A3S1I0I5</accession>
<protein>
    <recommendedName>
        <fullName evidence="2">THUMP domain-containing protein</fullName>
    </recommendedName>
</protein>
<evidence type="ECO:0000259" key="2">
    <source>
        <dbReference type="Pfam" id="PF02926"/>
    </source>
</evidence>
<dbReference type="InterPro" id="IPR040183">
    <property type="entry name" value="THUMPD1-like"/>
</dbReference>
<evidence type="ECO:0000256" key="1">
    <source>
        <dbReference type="SAM" id="MobiDB-lite"/>
    </source>
</evidence>
<comment type="caution">
    <text evidence="3">The sequence shown here is derived from an EMBL/GenBank/DDBJ whole genome shotgun (WGS) entry which is preliminary data.</text>
</comment>
<organism evidence="3 4">
    <name type="scientific">Elysia chlorotica</name>
    <name type="common">Eastern emerald elysia</name>
    <name type="synonym">Sea slug</name>
    <dbReference type="NCBI Taxonomy" id="188477"/>
    <lineage>
        <taxon>Eukaryota</taxon>
        <taxon>Metazoa</taxon>
        <taxon>Spiralia</taxon>
        <taxon>Lophotrochozoa</taxon>
        <taxon>Mollusca</taxon>
        <taxon>Gastropoda</taxon>
        <taxon>Heterobranchia</taxon>
        <taxon>Euthyneura</taxon>
        <taxon>Panpulmonata</taxon>
        <taxon>Sacoglossa</taxon>
        <taxon>Placobranchoidea</taxon>
        <taxon>Plakobranchidae</taxon>
        <taxon>Elysia</taxon>
    </lineage>
</organism>
<dbReference type="InterPro" id="IPR004114">
    <property type="entry name" value="THUMP_dom"/>
</dbReference>
<feature type="region of interest" description="Disordered" evidence="1">
    <location>
        <begin position="397"/>
        <end position="460"/>
    </location>
</feature>
<feature type="region of interest" description="Disordered" evidence="1">
    <location>
        <begin position="339"/>
        <end position="358"/>
    </location>
</feature>
<feature type="compositionally biased region" description="Basic and acidic residues" evidence="1">
    <location>
        <begin position="450"/>
        <end position="460"/>
    </location>
</feature>
<dbReference type="Pfam" id="PF02926">
    <property type="entry name" value="THUMP"/>
    <property type="match status" value="1"/>
</dbReference>
<dbReference type="PANTHER" id="PTHR13452">
    <property type="entry name" value="THUMP DOMAIN CONTAINING PROTEIN 1-RELATED"/>
    <property type="match status" value="1"/>
</dbReference>
<dbReference type="GO" id="GO:0003723">
    <property type="term" value="F:RNA binding"/>
    <property type="evidence" value="ECO:0007669"/>
    <property type="project" value="InterPro"/>
</dbReference>
<dbReference type="OrthoDB" id="367221at2759"/>
<dbReference type="CDD" id="cd11717">
    <property type="entry name" value="THUMP_THUMPD1_like"/>
    <property type="match status" value="1"/>
</dbReference>
<dbReference type="STRING" id="188477.A0A3S1I0I5"/>
<sequence length="460" mass="50420">MASDNSSSHGKKRSKAFYRKSAYGGKRQCTGKNILEPGIRGFLVMCHSNESSAVRESYNILNEYADLLYGPEKTSTEPQGETEQESGSDDDCEDIEKALKKEVDGLKNIAPKEKRFQNVATKAKNLVFIRTTLEDTVKVVTTVMEDIASRKLKRARYAARMLPIVGTCKAQTAAIAELASSALPLYFSQGNPDVPKSFTVMFKTRNNNGTTCGKESVISAIKHEVLKINPDIKFCWSEYDVAILVEIVCTTCCLGVAPGYDRLRKFNFQELAQGPRVKSVEKGSDTSTLNLTNTDQGEGKVLADQEPQNLKNECTSEEGQGKQDQEGSLLETGEQTMDKFEPSIDVGGPKSDSTTVLKSDDVGCVNHTDMTKAKSEIVSIDMQADRENFKTKGEKDILGHTEPLKDNDVENVEDNNGAKPAEKPFFSTSVSEDQVEENAVPLTQATGDASDARETENIST</sequence>
<feature type="domain" description="THUMP" evidence="2">
    <location>
        <begin position="175"/>
        <end position="256"/>
    </location>
</feature>
<dbReference type="AlphaFoldDB" id="A0A3S1I0I5"/>
<dbReference type="Proteomes" id="UP000271974">
    <property type="component" value="Unassembled WGS sequence"/>
</dbReference>